<evidence type="ECO:0000313" key="2">
    <source>
        <dbReference type="EMBL" id="RCX13207.1"/>
    </source>
</evidence>
<dbReference type="AlphaFoldDB" id="A0A369AYE7"/>
<sequence length="168" mass="19588">MLKSINCFLGIIYMILSVTCFIIDMYFFKGIIDNVVSVVFFTMSIVLIASNKNKITNKFFAIVNFLIITALIVFFISLMPQYTYSEARIKIYDDYKAQGKQIEFLDNVQYFTMRSNKPLSFMIHSGYIIPINIYNEVNYMFFNPISGEYFNGNDFFEKLDKSNAKNKG</sequence>
<dbReference type="InterPro" id="IPR011024">
    <property type="entry name" value="G_crystallin-like"/>
</dbReference>
<accession>A0A369AYE7</accession>
<evidence type="ECO:0000313" key="3">
    <source>
        <dbReference type="Proteomes" id="UP000253034"/>
    </source>
</evidence>
<feature type="transmembrane region" description="Helical" evidence="1">
    <location>
        <begin position="7"/>
        <end position="28"/>
    </location>
</feature>
<keyword evidence="3" id="KW-1185">Reference proteome</keyword>
<dbReference type="SUPFAM" id="SSF49695">
    <property type="entry name" value="gamma-Crystallin-like"/>
    <property type="match status" value="1"/>
</dbReference>
<reference evidence="2 3" key="1">
    <citation type="submission" date="2018-07" db="EMBL/GenBank/DDBJ databases">
        <title>Genomic Encyclopedia of Type Strains, Phase IV (KMG-IV): sequencing the most valuable type-strain genomes for metagenomic binning, comparative biology and taxonomic classification.</title>
        <authorList>
            <person name="Goeker M."/>
        </authorList>
    </citation>
    <scope>NUCLEOTIDE SEQUENCE [LARGE SCALE GENOMIC DNA]</scope>
    <source>
        <strain evidence="2 3">DSM 27016</strain>
    </source>
</reference>
<dbReference type="Proteomes" id="UP000253034">
    <property type="component" value="Unassembled WGS sequence"/>
</dbReference>
<feature type="transmembrane region" description="Helical" evidence="1">
    <location>
        <begin position="59"/>
        <end position="79"/>
    </location>
</feature>
<proteinExistence type="predicted"/>
<keyword evidence="1" id="KW-0812">Transmembrane</keyword>
<dbReference type="EMBL" id="QPJT01000018">
    <property type="protein sequence ID" value="RCX13207.1"/>
    <property type="molecule type" value="Genomic_DNA"/>
</dbReference>
<keyword evidence="1" id="KW-0472">Membrane</keyword>
<keyword evidence="1" id="KW-1133">Transmembrane helix</keyword>
<gene>
    <name evidence="2" type="ORF">DFR58_11825</name>
</gene>
<protein>
    <submittedName>
        <fullName evidence="2">Uncharacterized protein</fullName>
    </submittedName>
</protein>
<evidence type="ECO:0000256" key="1">
    <source>
        <dbReference type="SAM" id="Phobius"/>
    </source>
</evidence>
<name>A0A369AYE7_9FIRM</name>
<comment type="caution">
    <text evidence="2">The sequence shown here is derived from an EMBL/GenBank/DDBJ whole genome shotgun (WGS) entry which is preliminary data.</text>
</comment>
<organism evidence="2 3">
    <name type="scientific">Anaerobacterium chartisolvens</name>
    <dbReference type="NCBI Taxonomy" id="1297424"/>
    <lineage>
        <taxon>Bacteria</taxon>
        <taxon>Bacillati</taxon>
        <taxon>Bacillota</taxon>
        <taxon>Clostridia</taxon>
        <taxon>Eubacteriales</taxon>
        <taxon>Oscillospiraceae</taxon>
        <taxon>Anaerobacterium</taxon>
    </lineage>
</organism>
<feature type="transmembrane region" description="Helical" evidence="1">
    <location>
        <begin position="34"/>
        <end position="50"/>
    </location>
</feature>